<dbReference type="FunFam" id="3.40.1080.20:FF:000001">
    <property type="entry name" value="Acetyl-CoA hydrolase Ach1"/>
    <property type="match status" value="1"/>
</dbReference>
<protein>
    <submittedName>
        <fullName evidence="6">Acetyl-CoA hydrolase</fullName>
    </submittedName>
</protein>
<evidence type="ECO:0000259" key="4">
    <source>
        <dbReference type="Pfam" id="PF02550"/>
    </source>
</evidence>
<evidence type="ECO:0000256" key="1">
    <source>
        <dbReference type="ARBA" id="ARBA00009632"/>
    </source>
</evidence>
<dbReference type="Gene3D" id="3.30.750.70">
    <property type="entry name" value="4-hydroxybutyrate coenzyme like domains"/>
    <property type="match status" value="1"/>
</dbReference>
<sequence length="496" mass="53683">MSNAFPVLTAAEAAALINHGSTIGVSGFTPAGAAKVVPKALAARARSEHEAGREFKVAIISGASTGDSLDGELARADAISWRTPYQSNKSLRESINAGRIHFFDMHLSHLAQQVRRGFLGKIDWAIVEACDITPEGEIVLSTSVGTSPTFLRQAERVIIELNRYHSPKLRGFHDIYEPLDPPFRKVIPLENCTDRIGSPVVKIDPKKIVAVVENNKPDEVGGFDPADELTNKIGANVAEFIANEIAVGRIPREFLPLQSGVGNIANAVLGALGANPDIPDFQMFSEVIQDSVIGLIRSGKCKFATGTSLTIAPALLQSIYADLEFFRPRLLLRPQEITNNPEMVRRLGIITVNTAIEVDIFGNVNSTHIMGTGLMNGIGGSGDFTRNAYISIFTCPSTAKGNKISTIVPFASHLDHSEHSVAVLITEQGVADLRGKSPAERSREIINKCAHPDFREPLTRYYESTKKGHTHASLAHAFSFHQQFMATGDMHGAHVA</sequence>
<comment type="caution">
    <text evidence="6">The sequence shown here is derived from an EMBL/GenBank/DDBJ whole genome shotgun (WGS) entry which is preliminary data.</text>
</comment>
<comment type="similarity">
    <text evidence="1">Belongs to the acetyl-CoA hydrolase/transferase family.</text>
</comment>
<dbReference type="STRING" id="1184151.AW736_12655"/>
<dbReference type="GO" id="GO:0006084">
    <property type="term" value="P:acetyl-CoA metabolic process"/>
    <property type="evidence" value="ECO:0007669"/>
    <property type="project" value="InterPro"/>
</dbReference>
<name>A0A178IK86_9BACT</name>
<proteinExistence type="inferred from homology"/>
<dbReference type="InterPro" id="IPR038460">
    <property type="entry name" value="AcetylCoA_hyd_C_sf"/>
</dbReference>
<dbReference type="PANTHER" id="PTHR43609">
    <property type="entry name" value="ACETYL-COA HYDROLASE"/>
    <property type="match status" value="1"/>
</dbReference>
<evidence type="ECO:0000256" key="3">
    <source>
        <dbReference type="PIRSR" id="PIRSR617821-2"/>
    </source>
</evidence>
<feature type="domain" description="Acetyl-CoA hydrolase/transferase N-terminal" evidence="4">
    <location>
        <begin position="10"/>
        <end position="213"/>
    </location>
</feature>
<dbReference type="AlphaFoldDB" id="A0A178IK86"/>
<accession>A0A178IK86</accession>
<feature type="active site" description="5-glutamyl coenzyme A thioester intermediate" evidence="2">
    <location>
        <position position="286"/>
    </location>
</feature>
<dbReference type="SUPFAM" id="SSF100950">
    <property type="entry name" value="NagB/RpiA/CoA transferase-like"/>
    <property type="match status" value="2"/>
</dbReference>
<evidence type="ECO:0000313" key="7">
    <source>
        <dbReference type="Proteomes" id="UP000078486"/>
    </source>
</evidence>
<keyword evidence="7" id="KW-1185">Reference proteome</keyword>
<feature type="binding site" evidence="3">
    <location>
        <position position="400"/>
    </location>
    <ligand>
        <name>CoA</name>
        <dbReference type="ChEBI" id="CHEBI:57287"/>
    </ligand>
</feature>
<dbReference type="Proteomes" id="UP000078486">
    <property type="component" value="Unassembled WGS sequence"/>
</dbReference>
<dbReference type="NCBIfam" id="TIGR03458">
    <property type="entry name" value="YgfH_subfam"/>
    <property type="match status" value="1"/>
</dbReference>
<dbReference type="InterPro" id="IPR026888">
    <property type="entry name" value="AcetylCoA_hyd_C"/>
</dbReference>
<evidence type="ECO:0000259" key="5">
    <source>
        <dbReference type="Pfam" id="PF13336"/>
    </source>
</evidence>
<keyword evidence="6" id="KW-0378">Hydrolase</keyword>
<dbReference type="Gene3D" id="3.40.1080.20">
    <property type="entry name" value="Acetyl-CoA hydrolase/transferase C-terminal domain"/>
    <property type="match status" value="1"/>
</dbReference>
<feature type="binding site" evidence="3">
    <location>
        <position position="376"/>
    </location>
    <ligand>
        <name>CoA</name>
        <dbReference type="ChEBI" id="CHEBI:57287"/>
    </ligand>
</feature>
<dbReference type="RefSeq" id="WP_068770585.1">
    <property type="nucleotide sequence ID" value="NZ_CP109796.1"/>
</dbReference>
<dbReference type="OrthoDB" id="9801795at2"/>
<dbReference type="GO" id="GO:0008775">
    <property type="term" value="F:acetate CoA-transferase activity"/>
    <property type="evidence" value="ECO:0007669"/>
    <property type="project" value="InterPro"/>
</dbReference>
<reference evidence="6 7" key="1">
    <citation type="submission" date="2016-01" db="EMBL/GenBank/DDBJ databases">
        <title>High potential of lignocellulose degradation of a new Verrucomicrobia species.</title>
        <authorList>
            <person name="Wang Y."/>
            <person name="Shi Y."/>
            <person name="Qiu Z."/>
            <person name="Liu S."/>
            <person name="Yang H."/>
        </authorList>
    </citation>
    <scope>NUCLEOTIDE SEQUENCE [LARGE SCALE GENOMIC DNA]</scope>
    <source>
        <strain evidence="6 7">TSB47</strain>
    </source>
</reference>
<feature type="binding site" evidence="3">
    <location>
        <position position="380"/>
    </location>
    <ligand>
        <name>CoA</name>
        <dbReference type="ChEBI" id="CHEBI:57287"/>
    </ligand>
</feature>
<dbReference type="Gene3D" id="3.40.1080.10">
    <property type="entry name" value="Glutaconate Coenzyme A-transferase"/>
    <property type="match status" value="1"/>
</dbReference>
<dbReference type="Pfam" id="PF13336">
    <property type="entry name" value="AcetylCoA_hyd_C"/>
    <property type="match status" value="1"/>
</dbReference>
<dbReference type="PANTHER" id="PTHR43609:SF1">
    <property type="entry name" value="ACETYL-COA HYDROLASE"/>
    <property type="match status" value="1"/>
</dbReference>
<dbReference type="EMBL" id="LRRQ01000089">
    <property type="protein sequence ID" value="OAM89526.1"/>
    <property type="molecule type" value="Genomic_DNA"/>
</dbReference>
<dbReference type="GO" id="GO:0003986">
    <property type="term" value="F:acetyl-CoA hydrolase activity"/>
    <property type="evidence" value="ECO:0007669"/>
    <property type="project" value="TreeGrafter"/>
</dbReference>
<dbReference type="InterPro" id="IPR037171">
    <property type="entry name" value="NagB/RpiA_transferase-like"/>
</dbReference>
<dbReference type="GO" id="GO:0006083">
    <property type="term" value="P:acetate metabolic process"/>
    <property type="evidence" value="ECO:0007669"/>
    <property type="project" value="InterPro"/>
</dbReference>
<organism evidence="6 7">
    <name type="scientific">Termitidicoccus mucosus</name>
    <dbReference type="NCBI Taxonomy" id="1184151"/>
    <lineage>
        <taxon>Bacteria</taxon>
        <taxon>Pseudomonadati</taxon>
        <taxon>Verrucomicrobiota</taxon>
        <taxon>Opitutia</taxon>
        <taxon>Opitutales</taxon>
        <taxon>Opitutaceae</taxon>
        <taxon>Termitidicoccus</taxon>
    </lineage>
</organism>
<dbReference type="InterPro" id="IPR003702">
    <property type="entry name" value="ActCoA_hydro_N"/>
</dbReference>
<evidence type="ECO:0000256" key="2">
    <source>
        <dbReference type="PIRSR" id="PIRSR617821-1"/>
    </source>
</evidence>
<dbReference type="InterPro" id="IPR017821">
    <property type="entry name" value="Succinate_CoA_transferase"/>
</dbReference>
<feature type="binding site" evidence="3">
    <location>
        <position position="356"/>
    </location>
    <ligand>
        <name>CoA</name>
        <dbReference type="ChEBI" id="CHEBI:57287"/>
    </ligand>
</feature>
<feature type="domain" description="Acetyl-CoA hydrolase/transferase C-terminal" evidence="5">
    <location>
        <begin position="318"/>
        <end position="461"/>
    </location>
</feature>
<dbReference type="InterPro" id="IPR046433">
    <property type="entry name" value="ActCoA_hydro"/>
</dbReference>
<dbReference type="Pfam" id="PF02550">
    <property type="entry name" value="AcetylCoA_hydro"/>
    <property type="match status" value="1"/>
</dbReference>
<gene>
    <name evidence="6" type="ORF">AW736_12655</name>
</gene>
<evidence type="ECO:0000313" key="6">
    <source>
        <dbReference type="EMBL" id="OAM89526.1"/>
    </source>
</evidence>